<sequence length="367" mass="40601">MSSQFIFNQYYIDLIKRIKGFAKKMREGDDADEQVFGKGIVKVIKDNYITLDKSSDEYIIHVRGIPSDFWASYTAIDDINASNDWFLSDEVKDVCIYKNIPVSSIRKLLNDDYLCHHFFSVFYLFMDELSDDDVKTYVSVLQDTKNEIGLDSITNELHRKVVSRLNELKTKKGKETSGIDMSAMEDTMLGKLAKEILEDVDVDKLQKSIGDNGDILKAIGDPDSGFSELISNVSRKMANKISTGELKQENLLQDAIKFASTMPGLFGNSNKGSGAAGGGGAAGAAGAAGAGNQQKNEPDMASMMNMMSSMMNNKEGMDMFKNMMGNMNNQKGGSKQSINKPALKKLAAVNRLKTKIAKRNEMCKNDE</sequence>
<dbReference type="EMBL" id="MN740140">
    <property type="protein sequence ID" value="QHT89415.1"/>
    <property type="molecule type" value="Genomic_DNA"/>
</dbReference>
<feature type="compositionally biased region" description="Gly residues" evidence="1">
    <location>
        <begin position="276"/>
        <end position="289"/>
    </location>
</feature>
<evidence type="ECO:0000256" key="1">
    <source>
        <dbReference type="SAM" id="MobiDB-lite"/>
    </source>
</evidence>
<reference evidence="2" key="1">
    <citation type="journal article" date="2020" name="Nature">
        <title>Giant virus diversity and host interactions through global metagenomics.</title>
        <authorList>
            <person name="Schulz F."/>
            <person name="Roux S."/>
            <person name="Paez-Espino D."/>
            <person name="Jungbluth S."/>
            <person name="Walsh D.A."/>
            <person name="Denef V.J."/>
            <person name="McMahon K.D."/>
            <person name="Konstantinidis K.T."/>
            <person name="Eloe-Fadrosh E.A."/>
            <person name="Kyrpides N.C."/>
            <person name="Woyke T."/>
        </authorList>
    </citation>
    <scope>NUCLEOTIDE SEQUENCE</scope>
    <source>
        <strain evidence="2">GVMAG-M-3300023184-60</strain>
    </source>
</reference>
<proteinExistence type="predicted"/>
<dbReference type="AlphaFoldDB" id="A0A6C0IAI2"/>
<protein>
    <submittedName>
        <fullName evidence="2">Uncharacterized protein</fullName>
    </submittedName>
</protein>
<name>A0A6C0IAI2_9ZZZZ</name>
<evidence type="ECO:0000313" key="2">
    <source>
        <dbReference type="EMBL" id="QHT89415.1"/>
    </source>
</evidence>
<feature type="region of interest" description="Disordered" evidence="1">
    <location>
        <begin position="276"/>
        <end position="298"/>
    </location>
</feature>
<accession>A0A6C0IAI2</accession>
<organism evidence="2">
    <name type="scientific">viral metagenome</name>
    <dbReference type="NCBI Taxonomy" id="1070528"/>
    <lineage>
        <taxon>unclassified sequences</taxon>
        <taxon>metagenomes</taxon>
        <taxon>organismal metagenomes</taxon>
    </lineage>
</organism>